<dbReference type="NCBIfam" id="TIGR03696">
    <property type="entry name" value="Rhs_assc_core"/>
    <property type="match status" value="1"/>
</dbReference>
<reference evidence="1 2" key="1">
    <citation type="journal article" date="2011" name="Stand. Genomic Sci.">
        <title>Complete genome sequence of Haliscomenobacter hydrossis type strain (O).</title>
        <authorList>
            <consortium name="US DOE Joint Genome Institute (JGI-PGF)"/>
            <person name="Daligault H."/>
            <person name="Lapidus A."/>
            <person name="Zeytun A."/>
            <person name="Nolan M."/>
            <person name="Lucas S."/>
            <person name="Del Rio T.G."/>
            <person name="Tice H."/>
            <person name="Cheng J.F."/>
            <person name="Tapia R."/>
            <person name="Han C."/>
            <person name="Goodwin L."/>
            <person name="Pitluck S."/>
            <person name="Liolios K."/>
            <person name="Pagani I."/>
            <person name="Ivanova N."/>
            <person name="Huntemann M."/>
            <person name="Mavromatis K."/>
            <person name="Mikhailova N."/>
            <person name="Pati A."/>
            <person name="Chen A."/>
            <person name="Palaniappan K."/>
            <person name="Land M."/>
            <person name="Hauser L."/>
            <person name="Brambilla E.M."/>
            <person name="Rohde M."/>
            <person name="Verbarg S."/>
            <person name="Goker M."/>
            <person name="Bristow J."/>
            <person name="Eisen J.A."/>
            <person name="Markowitz V."/>
            <person name="Hugenholtz P."/>
            <person name="Kyrpides N.C."/>
            <person name="Klenk H.P."/>
            <person name="Woyke T."/>
        </authorList>
    </citation>
    <scope>NUCLEOTIDE SEQUENCE [LARGE SCALE GENOMIC DNA]</scope>
    <source>
        <strain evidence="2">ATCC 27775 / DSM 1100 / LMG 10767 / O</strain>
    </source>
</reference>
<dbReference type="Gene3D" id="2.180.10.10">
    <property type="entry name" value="RHS repeat-associated core"/>
    <property type="match status" value="1"/>
</dbReference>
<sequence>MSYDAMGTKLSKKVSVGATEQYTQHYLGGIEYNAVGTTRKLEAIYFADGRVYNTNVTTASTTVALRYEYAIRDHLGNTRLMFSDLDNLGTISSNEILQENHYYPFGMNMEGVWMNDAGSKDSKYLYNGKELNDDFGLGWMDYGARWYDAGIGRWNGVDDLADKSRSSSPYIYVENNPVLMIDPDGMENITYIHIMQGSNLSAAEQNEMLTLVNQYFNHLGLKRKAMIIQGPIKPENFDKTDNLVVMGNSPGQVLKFMKENLSEMYGGDIDNLWESWGSQSIEVSGNNPEHSENNPNGKEDVVGVTIGGAAMMADNMTKSTFKERSVSKEELLAFFAVHGTGHNAGSKHGPGPGETGFMLDGGLIYNSFKNNKNHTSVRSFFNTKIYPGMLEKDNGKPSWQGGNIGIIALMKKAIGGYKTPVDNYSVRSKK</sequence>
<dbReference type="Proteomes" id="UP000008461">
    <property type="component" value="Chromosome"/>
</dbReference>
<dbReference type="PANTHER" id="PTHR32305">
    <property type="match status" value="1"/>
</dbReference>
<name>F4KUG4_HALH1</name>
<dbReference type="KEGG" id="hhy:Halhy_3390"/>
<dbReference type="EMBL" id="CP002691">
    <property type="protein sequence ID" value="AEE51246.1"/>
    <property type="molecule type" value="Genomic_DNA"/>
</dbReference>
<protein>
    <submittedName>
        <fullName evidence="1">RHS repeat-associated core domain protein</fullName>
    </submittedName>
</protein>
<evidence type="ECO:0000313" key="1">
    <source>
        <dbReference type="EMBL" id="AEE51246.1"/>
    </source>
</evidence>
<dbReference type="PANTHER" id="PTHR32305:SF15">
    <property type="entry name" value="PROTEIN RHSA-RELATED"/>
    <property type="match status" value="1"/>
</dbReference>
<keyword evidence="2" id="KW-1185">Reference proteome</keyword>
<organism evidence="1 2">
    <name type="scientific">Haliscomenobacter hydrossis (strain ATCC 27775 / DSM 1100 / LMG 10767 / O)</name>
    <dbReference type="NCBI Taxonomy" id="760192"/>
    <lineage>
        <taxon>Bacteria</taxon>
        <taxon>Pseudomonadati</taxon>
        <taxon>Bacteroidota</taxon>
        <taxon>Saprospiria</taxon>
        <taxon>Saprospirales</taxon>
        <taxon>Haliscomenobacteraceae</taxon>
        <taxon>Haliscomenobacter</taxon>
    </lineage>
</organism>
<dbReference type="eggNOG" id="COG3209">
    <property type="taxonomic scope" value="Bacteria"/>
</dbReference>
<evidence type="ECO:0000313" key="2">
    <source>
        <dbReference type="Proteomes" id="UP000008461"/>
    </source>
</evidence>
<proteinExistence type="predicted"/>
<dbReference type="AlphaFoldDB" id="F4KUG4"/>
<accession>F4KUG4</accession>
<dbReference type="InterPro" id="IPR050708">
    <property type="entry name" value="T6SS_VgrG/RHS"/>
</dbReference>
<dbReference type="HOGENOM" id="CLU_637379_0_0_10"/>
<gene>
    <name evidence="1" type="ordered locus">Halhy_3390</name>
</gene>
<reference key="2">
    <citation type="submission" date="2011-04" db="EMBL/GenBank/DDBJ databases">
        <title>Complete sequence of chromosome of Haliscomenobacter hydrossis DSM 1100.</title>
        <authorList>
            <consortium name="US DOE Joint Genome Institute (JGI-PGF)"/>
            <person name="Lucas S."/>
            <person name="Han J."/>
            <person name="Lapidus A."/>
            <person name="Bruce D."/>
            <person name="Goodwin L."/>
            <person name="Pitluck S."/>
            <person name="Peters L."/>
            <person name="Kyrpides N."/>
            <person name="Mavromatis K."/>
            <person name="Ivanova N."/>
            <person name="Ovchinnikova G."/>
            <person name="Pagani I."/>
            <person name="Daligault H."/>
            <person name="Detter J.C."/>
            <person name="Han C."/>
            <person name="Land M."/>
            <person name="Hauser L."/>
            <person name="Markowitz V."/>
            <person name="Cheng J.-F."/>
            <person name="Hugenholtz P."/>
            <person name="Woyke T."/>
            <person name="Wu D."/>
            <person name="Verbarg S."/>
            <person name="Frueling A."/>
            <person name="Brambilla E."/>
            <person name="Klenk H.-P."/>
            <person name="Eisen J.A."/>
        </authorList>
    </citation>
    <scope>NUCLEOTIDE SEQUENCE</scope>
    <source>
        <strain>DSM 1100</strain>
    </source>
</reference>
<dbReference type="STRING" id="760192.Halhy_3390"/>
<dbReference type="InterPro" id="IPR022385">
    <property type="entry name" value="Rhs_assc_core"/>
</dbReference>